<gene>
    <name evidence="1" type="ORF">NUW58_g9659</name>
</gene>
<reference evidence="1" key="1">
    <citation type="submission" date="2022-10" db="EMBL/GenBank/DDBJ databases">
        <title>Genome Sequence of Xylaria curta.</title>
        <authorList>
            <person name="Buettner E."/>
        </authorList>
    </citation>
    <scope>NUCLEOTIDE SEQUENCE</scope>
    <source>
        <strain evidence="1">Babe10</strain>
    </source>
</reference>
<dbReference type="Proteomes" id="UP001143856">
    <property type="component" value="Unassembled WGS sequence"/>
</dbReference>
<sequence>MHSILHSLLPSRPLSHSTPSPVHSVLLRAISSGGDAGQRTGGCIQRFEGVVMEEIVGRGFRSGDSGRNGSGVCRVMGVYPRLKSTRRHPRGKPVTAELEEAAVGPVARRDEQDEQQDRTVDAWPVEKVRAHEEQEYEGRRGIRGDEEERDPAKVANSGQHDDAYAIRSKEGRIMGGGNRGLPP</sequence>
<dbReference type="EMBL" id="JAPDGR010003625">
    <property type="protein sequence ID" value="KAJ2970554.1"/>
    <property type="molecule type" value="Genomic_DNA"/>
</dbReference>
<keyword evidence="2" id="KW-1185">Reference proteome</keyword>
<comment type="caution">
    <text evidence="1">The sequence shown here is derived from an EMBL/GenBank/DDBJ whole genome shotgun (WGS) entry which is preliminary data.</text>
</comment>
<protein>
    <submittedName>
        <fullName evidence="1">Uncharacterized protein</fullName>
    </submittedName>
</protein>
<proteinExistence type="predicted"/>
<accession>A0ACC1MWC9</accession>
<evidence type="ECO:0000313" key="1">
    <source>
        <dbReference type="EMBL" id="KAJ2970554.1"/>
    </source>
</evidence>
<evidence type="ECO:0000313" key="2">
    <source>
        <dbReference type="Proteomes" id="UP001143856"/>
    </source>
</evidence>
<organism evidence="1 2">
    <name type="scientific">Xylaria curta</name>
    <dbReference type="NCBI Taxonomy" id="42375"/>
    <lineage>
        <taxon>Eukaryota</taxon>
        <taxon>Fungi</taxon>
        <taxon>Dikarya</taxon>
        <taxon>Ascomycota</taxon>
        <taxon>Pezizomycotina</taxon>
        <taxon>Sordariomycetes</taxon>
        <taxon>Xylariomycetidae</taxon>
        <taxon>Xylariales</taxon>
        <taxon>Xylariaceae</taxon>
        <taxon>Xylaria</taxon>
    </lineage>
</organism>
<name>A0ACC1MWC9_9PEZI</name>